<feature type="chain" id="PRO_5021840493" evidence="1">
    <location>
        <begin position="21"/>
        <end position="313"/>
    </location>
</feature>
<name>A0A562PHY8_9FLAO</name>
<keyword evidence="1" id="KW-0732">Signal</keyword>
<dbReference type="EMBL" id="VLKX01000022">
    <property type="protein sequence ID" value="TWI43953.1"/>
    <property type="molecule type" value="Genomic_DNA"/>
</dbReference>
<proteinExistence type="predicted"/>
<dbReference type="RefSeq" id="WP_199755520.1">
    <property type="nucleotide sequence ID" value="NZ_VLKX01000022.1"/>
</dbReference>
<dbReference type="Proteomes" id="UP000321392">
    <property type="component" value="Unassembled WGS sequence"/>
</dbReference>
<feature type="signal peptide" evidence="1">
    <location>
        <begin position="1"/>
        <end position="20"/>
    </location>
</feature>
<evidence type="ECO:0000256" key="1">
    <source>
        <dbReference type="SAM" id="SignalP"/>
    </source>
</evidence>
<accession>A0A562PHY8</accession>
<sequence>MKKITLFILLLIFSVGFSQNAPITFETGEFGSTWSFATFENGSGAGYSKVANPFPGGINSSATVGKFVAGTSASGAQPYAGFETAHASGANGIGTFTLSTSNCIIKIMVYKTVISDVALKFAIANGGAQPEIKVPNTKINEWEELTFDFSGKIGLNETINIDQMIFFLDFNARTVETTSYFDNVTFSAKTAAPTPTEPMVAAPTPTKPASDVISLFSNAYTNVPITTWRTDWSAGSTLTDMQIAGNDTKKYTNLNYFGVDVTGTIDATAMTFIHIDIWTPDLTAFKIKLVDFGPNGVYQGGDDKEFEITRTPT</sequence>
<comment type="caution">
    <text evidence="2">The sequence shown here is derived from an EMBL/GenBank/DDBJ whole genome shotgun (WGS) entry which is preliminary data.</text>
</comment>
<protein>
    <submittedName>
        <fullName evidence="2">Uncharacterized protein</fullName>
    </submittedName>
</protein>
<reference evidence="2 3" key="1">
    <citation type="journal article" date="2015" name="Stand. Genomic Sci.">
        <title>Genomic Encyclopedia of Bacterial and Archaeal Type Strains, Phase III: the genomes of soil and plant-associated and newly described type strains.</title>
        <authorList>
            <person name="Whitman W.B."/>
            <person name="Woyke T."/>
            <person name="Klenk H.P."/>
            <person name="Zhou Y."/>
            <person name="Lilburn T.G."/>
            <person name="Beck B.J."/>
            <person name="De Vos P."/>
            <person name="Vandamme P."/>
            <person name="Eisen J.A."/>
            <person name="Garrity G."/>
            <person name="Hugenholtz P."/>
            <person name="Kyrpides N.C."/>
        </authorList>
    </citation>
    <scope>NUCLEOTIDE SEQUENCE [LARGE SCALE GENOMIC DNA]</scope>
    <source>
        <strain evidence="2 3">CGMCC 1.5380</strain>
    </source>
</reference>
<organism evidence="2 3">
    <name type="scientific">Flavobacterium glaciei</name>
    <dbReference type="NCBI Taxonomy" id="386300"/>
    <lineage>
        <taxon>Bacteria</taxon>
        <taxon>Pseudomonadati</taxon>
        <taxon>Bacteroidota</taxon>
        <taxon>Flavobacteriia</taxon>
        <taxon>Flavobacteriales</taxon>
        <taxon>Flavobacteriaceae</taxon>
        <taxon>Flavobacterium</taxon>
    </lineage>
</organism>
<feature type="non-terminal residue" evidence="2">
    <location>
        <position position="313"/>
    </location>
</feature>
<gene>
    <name evidence="2" type="ORF">IQ02_02779</name>
</gene>
<dbReference type="AlphaFoldDB" id="A0A562PHY8"/>
<evidence type="ECO:0000313" key="3">
    <source>
        <dbReference type="Proteomes" id="UP000321392"/>
    </source>
</evidence>
<evidence type="ECO:0000313" key="2">
    <source>
        <dbReference type="EMBL" id="TWI43953.1"/>
    </source>
</evidence>